<dbReference type="GO" id="GO:0006508">
    <property type="term" value="P:proteolysis"/>
    <property type="evidence" value="ECO:0007669"/>
    <property type="project" value="UniProtKB-KW"/>
</dbReference>
<dbReference type="PROSITE" id="PS00546">
    <property type="entry name" value="CYSTEINE_SWITCH"/>
    <property type="match status" value="1"/>
</dbReference>
<dbReference type="GO" id="GO:0030574">
    <property type="term" value="P:collagen catabolic process"/>
    <property type="evidence" value="ECO:0007669"/>
    <property type="project" value="TreeGrafter"/>
</dbReference>
<dbReference type="Pfam" id="PF01471">
    <property type="entry name" value="PG_binding_1"/>
    <property type="match status" value="1"/>
</dbReference>
<reference evidence="11 12" key="1">
    <citation type="journal article" date="2010" name="PLoS Biol.">
        <title>Multi-platform next-generation sequencing of the domestic turkey (Meleagris gallopavo): genome assembly and analysis.</title>
        <authorList>
            <person name="Dalloul R.A."/>
            <person name="Long J.A."/>
            <person name="Zimin A.V."/>
            <person name="Aslam L."/>
            <person name="Beal K."/>
            <person name="Blomberg L.A."/>
            <person name="Bouffard P."/>
            <person name="Burt D.W."/>
            <person name="Crasta O."/>
            <person name="Crooijmans R.P."/>
            <person name="Cooper K."/>
            <person name="Coulombe R.A."/>
            <person name="De S."/>
            <person name="Delany M.E."/>
            <person name="Dodgson J.B."/>
            <person name="Dong J.J."/>
            <person name="Evans C."/>
            <person name="Frederickson K.M."/>
            <person name="Flicek P."/>
            <person name="Florea L."/>
            <person name="Folkerts O."/>
            <person name="Groenen M.A."/>
            <person name="Harkins T.T."/>
            <person name="Herrero J."/>
            <person name="Hoffmann S."/>
            <person name="Megens H.J."/>
            <person name="Jiang A."/>
            <person name="de Jong P."/>
            <person name="Kaiser P."/>
            <person name="Kim H."/>
            <person name="Kim K.W."/>
            <person name="Kim S."/>
            <person name="Langenberger D."/>
            <person name="Lee M.K."/>
            <person name="Lee T."/>
            <person name="Mane S."/>
            <person name="Marcais G."/>
            <person name="Marz M."/>
            <person name="McElroy A.P."/>
            <person name="Modise T."/>
            <person name="Nefedov M."/>
            <person name="Notredame C."/>
            <person name="Paton I.R."/>
            <person name="Payne W.S."/>
            <person name="Pertea G."/>
            <person name="Prickett D."/>
            <person name="Puiu D."/>
            <person name="Qioa D."/>
            <person name="Raineri E."/>
            <person name="Ruffier M."/>
            <person name="Salzberg S.L."/>
            <person name="Schatz M.C."/>
            <person name="Scheuring C."/>
            <person name="Schmidt C.J."/>
            <person name="Schroeder S."/>
            <person name="Searle S.M."/>
            <person name="Smith E.J."/>
            <person name="Smith J."/>
            <person name="Sonstegard T.S."/>
            <person name="Stadler P.F."/>
            <person name="Tafer H."/>
            <person name="Tu Z.J."/>
            <person name="Van Tassell C.P."/>
            <person name="Vilella A.J."/>
            <person name="Williams K.P."/>
            <person name="Yorke J.A."/>
            <person name="Zhang L."/>
            <person name="Zhang H.B."/>
            <person name="Zhang X."/>
            <person name="Zhang Y."/>
            <person name="Reed K.M."/>
        </authorList>
    </citation>
    <scope>NUCLEOTIDE SEQUENCE [LARGE SCALE GENOMIC DNA]</scope>
</reference>
<protein>
    <recommendedName>
        <fullName evidence="10">Peptidoglycan binding-like domain-containing protein</fullName>
    </recommendedName>
</protein>
<dbReference type="GO" id="GO:0048771">
    <property type="term" value="P:tissue remodeling"/>
    <property type="evidence" value="ECO:0007669"/>
    <property type="project" value="TreeGrafter"/>
</dbReference>
<evidence type="ECO:0000256" key="5">
    <source>
        <dbReference type="ARBA" id="ARBA00022729"/>
    </source>
</evidence>
<evidence type="ECO:0000256" key="3">
    <source>
        <dbReference type="ARBA" id="ARBA00022670"/>
    </source>
</evidence>
<dbReference type="SUPFAM" id="SSF47090">
    <property type="entry name" value="PGBD-like"/>
    <property type="match status" value="1"/>
</dbReference>
<evidence type="ECO:0000256" key="2">
    <source>
        <dbReference type="ARBA" id="ARBA00001947"/>
    </source>
</evidence>
<dbReference type="GO" id="GO:0008270">
    <property type="term" value="F:zinc ion binding"/>
    <property type="evidence" value="ECO:0007669"/>
    <property type="project" value="InterPro"/>
</dbReference>
<evidence type="ECO:0000256" key="9">
    <source>
        <dbReference type="ARBA" id="ARBA00023145"/>
    </source>
</evidence>
<evidence type="ECO:0000313" key="12">
    <source>
        <dbReference type="Proteomes" id="UP000001645"/>
    </source>
</evidence>
<accession>A0A803XQI2</accession>
<dbReference type="Ensembl" id="ENSMGAT00000025605.1">
    <property type="protein sequence ID" value="ENSMGAP00000021778.1"/>
    <property type="gene ID" value="ENSMGAG00000017825.1"/>
</dbReference>
<dbReference type="GO" id="GO:0001666">
    <property type="term" value="P:response to hypoxia"/>
    <property type="evidence" value="ECO:0007669"/>
    <property type="project" value="TreeGrafter"/>
</dbReference>
<evidence type="ECO:0000256" key="4">
    <source>
        <dbReference type="ARBA" id="ARBA00022723"/>
    </source>
</evidence>
<dbReference type="InParanoid" id="A0A803XQI2"/>
<dbReference type="PANTHER" id="PTHR10201:SF29">
    <property type="entry name" value="72 KDA TYPE IV COLLAGENASE"/>
    <property type="match status" value="1"/>
</dbReference>
<reference evidence="11" key="2">
    <citation type="submission" date="2025-08" db="UniProtKB">
        <authorList>
            <consortium name="Ensembl"/>
        </authorList>
    </citation>
    <scope>IDENTIFICATION</scope>
</reference>
<keyword evidence="3" id="KW-0645">Protease</keyword>
<evidence type="ECO:0000256" key="8">
    <source>
        <dbReference type="ARBA" id="ARBA00023049"/>
    </source>
</evidence>
<keyword evidence="7" id="KW-0862">Zinc</keyword>
<dbReference type="PANTHER" id="PTHR10201">
    <property type="entry name" value="MATRIX METALLOPROTEINASE"/>
    <property type="match status" value="1"/>
</dbReference>
<dbReference type="GeneTree" id="ENSGT00940000158511"/>
<name>A0A803XQI2_MELGA</name>
<dbReference type="GO" id="GO:0030198">
    <property type="term" value="P:extracellular matrix organization"/>
    <property type="evidence" value="ECO:0007669"/>
    <property type="project" value="TreeGrafter"/>
</dbReference>
<sequence>MNFKVFVLCFIIPKQYLNKYYGCPKDNCNLFVLKDTLKKMQKFFGLPETGDLDQNTIETMKKPRCGNPDVANYNFFPRKPKWEKNHITYRYCLCFAHT</sequence>
<keyword evidence="5" id="KW-0732">Signal</keyword>
<keyword evidence="8" id="KW-0482">Metalloprotease</keyword>
<evidence type="ECO:0000256" key="1">
    <source>
        <dbReference type="ARBA" id="ARBA00001913"/>
    </source>
</evidence>
<keyword evidence="9" id="KW-0865">Zymogen</keyword>
<dbReference type="InterPro" id="IPR002477">
    <property type="entry name" value="Peptidoglycan-bd-like"/>
</dbReference>
<dbReference type="AlphaFoldDB" id="A0A803XQI2"/>
<reference evidence="11" key="3">
    <citation type="submission" date="2025-09" db="UniProtKB">
        <authorList>
            <consortium name="Ensembl"/>
        </authorList>
    </citation>
    <scope>IDENTIFICATION</scope>
</reference>
<evidence type="ECO:0000259" key="10">
    <source>
        <dbReference type="Pfam" id="PF01471"/>
    </source>
</evidence>
<evidence type="ECO:0000256" key="6">
    <source>
        <dbReference type="ARBA" id="ARBA00022801"/>
    </source>
</evidence>
<dbReference type="InterPro" id="IPR024079">
    <property type="entry name" value="MetalloPept_cat_dom_sf"/>
</dbReference>
<dbReference type="GO" id="GO:0004222">
    <property type="term" value="F:metalloendopeptidase activity"/>
    <property type="evidence" value="ECO:0007669"/>
    <property type="project" value="InterPro"/>
</dbReference>
<evidence type="ECO:0000256" key="7">
    <source>
        <dbReference type="ARBA" id="ARBA00022833"/>
    </source>
</evidence>
<dbReference type="GO" id="GO:0005615">
    <property type="term" value="C:extracellular space"/>
    <property type="evidence" value="ECO:0007669"/>
    <property type="project" value="TreeGrafter"/>
</dbReference>
<dbReference type="InterPro" id="IPR021158">
    <property type="entry name" value="Pept_M10A_Zn_BS"/>
</dbReference>
<dbReference type="InterPro" id="IPR036365">
    <property type="entry name" value="PGBD-like_sf"/>
</dbReference>
<keyword evidence="6" id="KW-0378">Hydrolase</keyword>
<evidence type="ECO:0000313" key="11">
    <source>
        <dbReference type="Ensembl" id="ENSMGAP00000021778.1"/>
    </source>
</evidence>
<dbReference type="GO" id="GO:0031012">
    <property type="term" value="C:extracellular matrix"/>
    <property type="evidence" value="ECO:0007669"/>
    <property type="project" value="InterPro"/>
</dbReference>
<comment type="cofactor">
    <cofactor evidence="1">
        <name>Ca(2+)</name>
        <dbReference type="ChEBI" id="CHEBI:29108"/>
    </cofactor>
</comment>
<dbReference type="Gene3D" id="3.40.390.10">
    <property type="entry name" value="Collagenase (Catalytic Domain)"/>
    <property type="match status" value="1"/>
</dbReference>
<proteinExistence type="predicted"/>
<comment type="cofactor">
    <cofactor evidence="2">
        <name>Zn(2+)</name>
        <dbReference type="ChEBI" id="CHEBI:29105"/>
    </cofactor>
</comment>
<organism evidence="11 12">
    <name type="scientific">Meleagris gallopavo</name>
    <name type="common">Wild turkey</name>
    <dbReference type="NCBI Taxonomy" id="9103"/>
    <lineage>
        <taxon>Eukaryota</taxon>
        <taxon>Metazoa</taxon>
        <taxon>Chordata</taxon>
        <taxon>Craniata</taxon>
        <taxon>Vertebrata</taxon>
        <taxon>Euteleostomi</taxon>
        <taxon>Archelosauria</taxon>
        <taxon>Archosauria</taxon>
        <taxon>Dinosauria</taxon>
        <taxon>Saurischia</taxon>
        <taxon>Theropoda</taxon>
        <taxon>Coelurosauria</taxon>
        <taxon>Aves</taxon>
        <taxon>Neognathae</taxon>
        <taxon>Galloanserae</taxon>
        <taxon>Galliformes</taxon>
        <taxon>Phasianidae</taxon>
        <taxon>Meleagridinae</taxon>
        <taxon>Meleagris</taxon>
    </lineage>
</organism>
<keyword evidence="4" id="KW-0479">Metal-binding</keyword>
<keyword evidence="12" id="KW-1185">Reference proteome</keyword>
<feature type="domain" description="Peptidoglycan binding-like" evidence="10">
    <location>
        <begin position="32"/>
        <end position="60"/>
    </location>
</feature>
<dbReference type="Proteomes" id="UP000001645">
    <property type="component" value="Chromosome 13"/>
</dbReference>